<evidence type="ECO:0000256" key="5">
    <source>
        <dbReference type="ARBA" id="ARBA00022989"/>
    </source>
</evidence>
<evidence type="ECO:0000256" key="9">
    <source>
        <dbReference type="ARBA" id="ARBA00023201"/>
    </source>
</evidence>
<comment type="caution">
    <text evidence="13">The sequence shown here is derived from an EMBL/GenBank/DDBJ whole genome shotgun (WGS) entry which is preliminary data.</text>
</comment>
<proteinExistence type="predicted"/>
<dbReference type="RefSeq" id="WP_132542903.1">
    <property type="nucleotide sequence ID" value="NZ_SLWY01000012.1"/>
</dbReference>
<dbReference type="EMBL" id="SLWY01000012">
    <property type="protein sequence ID" value="TCO80701.1"/>
    <property type="molecule type" value="Genomic_DNA"/>
</dbReference>
<evidence type="ECO:0000313" key="13">
    <source>
        <dbReference type="EMBL" id="TCO80701.1"/>
    </source>
</evidence>
<protein>
    <submittedName>
        <fullName evidence="13">Sodium/proton antiporter NhaS3 (CPA2 family)</fullName>
    </submittedName>
</protein>
<evidence type="ECO:0000256" key="10">
    <source>
        <dbReference type="SAM" id="Phobius"/>
    </source>
</evidence>
<keyword evidence="4 10" id="KW-0812">Transmembrane</keyword>
<evidence type="ECO:0000256" key="11">
    <source>
        <dbReference type="SAM" id="SignalP"/>
    </source>
</evidence>
<keyword evidence="8 10" id="KW-0472">Membrane</keyword>
<dbReference type="InterPro" id="IPR038770">
    <property type="entry name" value="Na+/solute_symporter_sf"/>
</dbReference>
<evidence type="ECO:0000256" key="3">
    <source>
        <dbReference type="ARBA" id="ARBA00022449"/>
    </source>
</evidence>
<dbReference type="Gene3D" id="1.20.1530.20">
    <property type="match status" value="2"/>
</dbReference>
<feature type="chain" id="PRO_5020510302" evidence="11">
    <location>
        <begin position="30"/>
        <end position="461"/>
    </location>
</feature>
<feature type="transmembrane region" description="Helical" evidence="10">
    <location>
        <begin position="62"/>
        <end position="83"/>
    </location>
</feature>
<reference evidence="13 14" key="1">
    <citation type="submission" date="2019-03" db="EMBL/GenBank/DDBJ databases">
        <title>Genomic Encyclopedia of Type Strains, Phase IV (KMG-IV): sequencing the most valuable type-strain genomes for metagenomic binning, comparative biology and taxonomic classification.</title>
        <authorList>
            <person name="Goeker M."/>
        </authorList>
    </citation>
    <scope>NUCLEOTIDE SEQUENCE [LARGE SCALE GENOMIC DNA]</scope>
    <source>
        <strain evidence="13 14">DSM 25287</strain>
    </source>
</reference>
<dbReference type="GO" id="GO:1902600">
    <property type="term" value="P:proton transmembrane transport"/>
    <property type="evidence" value="ECO:0007669"/>
    <property type="project" value="InterPro"/>
</dbReference>
<feature type="signal peptide" evidence="11">
    <location>
        <begin position="1"/>
        <end position="29"/>
    </location>
</feature>
<feature type="transmembrane region" description="Helical" evidence="10">
    <location>
        <begin position="39"/>
        <end position="55"/>
    </location>
</feature>
<keyword evidence="3" id="KW-0050">Antiport</keyword>
<gene>
    <name evidence="13" type="ORF">EV699_11236</name>
</gene>
<feature type="transmembrane region" description="Helical" evidence="10">
    <location>
        <begin position="124"/>
        <end position="147"/>
    </location>
</feature>
<dbReference type="AlphaFoldDB" id="A0A4R2L0Z2"/>
<evidence type="ECO:0000256" key="2">
    <source>
        <dbReference type="ARBA" id="ARBA00022448"/>
    </source>
</evidence>
<dbReference type="GO" id="GO:0006814">
    <property type="term" value="P:sodium ion transport"/>
    <property type="evidence" value="ECO:0007669"/>
    <property type="project" value="UniProtKB-KW"/>
</dbReference>
<keyword evidence="11" id="KW-0732">Signal</keyword>
<organism evidence="13 14">
    <name type="scientific">Plasticicumulans lactativorans</name>
    <dbReference type="NCBI Taxonomy" id="1133106"/>
    <lineage>
        <taxon>Bacteria</taxon>
        <taxon>Pseudomonadati</taxon>
        <taxon>Pseudomonadota</taxon>
        <taxon>Gammaproteobacteria</taxon>
        <taxon>Candidatus Competibacteraceae</taxon>
        <taxon>Plasticicumulans</taxon>
    </lineage>
</organism>
<sequence>MRQAPSHRYRGLSLLVGLVVSAISLPAFAAGDASTANVFLWTGVMLLVGKIGGLVERWKQPAVLGELLAGVLLGNLTLLGIEAVEAIKHDPIESFLAQLGVVILLFQVGLESDISTMRKVGKAAFIVACVGVVAPFALGTLAAGPLLFPDLSWNGYLFLGATLTATSVGITGRVFKDMGRLQTPEAQIILGAAVIDDVIGLVILAVVSAIVTTGAVDVLSTLWIIVKAVLFLAGAIVIGQYSARFLGRQLSRIHTGSGMKLTLALSFCLILSWLAFLIGLAPIVGAFAAGLVLDSVVLKNFADPEINDAVRAAVTDSDDATRARIDDVLKRHSKHHLDELIAPIGHLVVPLFFVYTGMQVDVSVLADPHAIMVALVITAVAFAGKLISGYFAGPVDKWLVGWGMAPRGEVGLIFAVVGKQLGVVGDEEFSVIVIMVMLTTLLTPVVLAKLIARKTAATATA</sequence>
<dbReference type="OrthoDB" id="9781411at2"/>
<dbReference type="Proteomes" id="UP000295765">
    <property type="component" value="Unassembled WGS sequence"/>
</dbReference>
<feature type="transmembrane region" description="Helical" evidence="10">
    <location>
        <begin position="370"/>
        <end position="392"/>
    </location>
</feature>
<feature type="transmembrane region" description="Helical" evidence="10">
    <location>
        <begin position="340"/>
        <end position="358"/>
    </location>
</feature>
<feature type="domain" description="Cation/H+ exchanger transmembrane" evidence="12">
    <location>
        <begin position="332"/>
        <end position="448"/>
    </location>
</feature>
<dbReference type="InterPro" id="IPR006153">
    <property type="entry name" value="Cation/H_exchanger_TM"/>
</dbReference>
<feature type="transmembrane region" description="Helical" evidence="10">
    <location>
        <begin position="222"/>
        <end position="243"/>
    </location>
</feature>
<evidence type="ECO:0000313" key="14">
    <source>
        <dbReference type="Proteomes" id="UP000295765"/>
    </source>
</evidence>
<evidence type="ECO:0000256" key="1">
    <source>
        <dbReference type="ARBA" id="ARBA00004141"/>
    </source>
</evidence>
<evidence type="ECO:0000256" key="6">
    <source>
        <dbReference type="ARBA" id="ARBA00023053"/>
    </source>
</evidence>
<keyword evidence="14" id="KW-1185">Reference proteome</keyword>
<accession>A0A4R2L0Z2</accession>
<feature type="transmembrane region" description="Helical" evidence="10">
    <location>
        <begin position="263"/>
        <end position="293"/>
    </location>
</feature>
<keyword evidence="6" id="KW-0915">Sodium</keyword>
<feature type="transmembrane region" description="Helical" evidence="10">
    <location>
        <begin position="95"/>
        <end position="112"/>
    </location>
</feature>
<dbReference type="Pfam" id="PF00999">
    <property type="entry name" value="Na_H_Exchanger"/>
    <property type="match status" value="2"/>
</dbReference>
<feature type="transmembrane region" description="Helical" evidence="10">
    <location>
        <begin position="429"/>
        <end position="452"/>
    </location>
</feature>
<keyword evidence="2" id="KW-0813">Transport</keyword>
<evidence type="ECO:0000256" key="8">
    <source>
        <dbReference type="ARBA" id="ARBA00023136"/>
    </source>
</evidence>
<name>A0A4R2L0Z2_9GAMM</name>
<dbReference type="GO" id="GO:0015297">
    <property type="term" value="F:antiporter activity"/>
    <property type="evidence" value="ECO:0007669"/>
    <property type="project" value="UniProtKB-KW"/>
</dbReference>
<dbReference type="PANTHER" id="PTHR43562:SF3">
    <property type="entry name" value="SODIUM ION_PROTON EXCHANGER (EUROFUNG)"/>
    <property type="match status" value="1"/>
</dbReference>
<dbReference type="GO" id="GO:0016020">
    <property type="term" value="C:membrane"/>
    <property type="evidence" value="ECO:0007669"/>
    <property type="project" value="UniProtKB-SubCell"/>
</dbReference>
<keyword evidence="7" id="KW-0406">Ion transport</keyword>
<evidence type="ECO:0000256" key="4">
    <source>
        <dbReference type="ARBA" id="ARBA00022692"/>
    </source>
</evidence>
<evidence type="ECO:0000259" key="12">
    <source>
        <dbReference type="Pfam" id="PF00999"/>
    </source>
</evidence>
<feature type="domain" description="Cation/H+ exchanger transmembrane" evidence="12">
    <location>
        <begin position="45"/>
        <end position="300"/>
    </location>
</feature>
<evidence type="ECO:0000256" key="7">
    <source>
        <dbReference type="ARBA" id="ARBA00023065"/>
    </source>
</evidence>
<keyword evidence="5 10" id="KW-1133">Transmembrane helix</keyword>
<feature type="transmembrane region" description="Helical" evidence="10">
    <location>
        <begin position="187"/>
        <end position="210"/>
    </location>
</feature>
<comment type="subcellular location">
    <subcellularLocation>
        <location evidence="1">Membrane</location>
        <topology evidence="1">Multi-pass membrane protein</topology>
    </subcellularLocation>
</comment>
<keyword evidence="9" id="KW-0739">Sodium transport</keyword>
<dbReference type="PANTHER" id="PTHR43562">
    <property type="entry name" value="NAPA-TYPE SODIUM/HYDROGEN ANTIPORTER"/>
    <property type="match status" value="1"/>
</dbReference>
<feature type="transmembrane region" description="Helical" evidence="10">
    <location>
        <begin position="153"/>
        <end position="175"/>
    </location>
</feature>